<organism evidence="7 8">
    <name type="scientific">Acidaminococcus fermentans</name>
    <dbReference type="NCBI Taxonomy" id="905"/>
    <lineage>
        <taxon>Bacteria</taxon>
        <taxon>Bacillati</taxon>
        <taxon>Bacillota</taxon>
        <taxon>Negativicutes</taxon>
        <taxon>Acidaminococcales</taxon>
        <taxon>Acidaminococcaceae</taxon>
        <taxon>Acidaminococcus</taxon>
    </lineage>
</organism>
<keyword evidence="1 5" id="KW-0963">Cytoplasm</keyword>
<dbReference type="InterPro" id="IPR005227">
    <property type="entry name" value="YqgF"/>
</dbReference>
<evidence type="ECO:0000256" key="3">
    <source>
        <dbReference type="ARBA" id="ARBA00022722"/>
    </source>
</evidence>
<evidence type="ECO:0000313" key="7">
    <source>
        <dbReference type="EMBL" id="SDW52809.1"/>
    </source>
</evidence>
<dbReference type="RefSeq" id="WP_012938271.1">
    <property type="nucleotide sequence ID" value="NZ_CALAKB010000035.1"/>
</dbReference>
<proteinExistence type="inferred from homology"/>
<dbReference type="SMART" id="SM00732">
    <property type="entry name" value="YqgFc"/>
    <property type="match status" value="1"/>
</dbReference>
<comment type="caution">
    <text evidence="7">The sequence shown here is derived from an EMBL/GenBank/DDBJ whole genome shotgun (WGS) entry which is preliminary data.</text>
</comment>
<dbReference type="HAMAP" id="MF_00651">
    <property type="entry name" value="Nuclease_YqgF"/>
    <property type="match status" value="1"/>
</dbReference>
<dbReference type="GO" id="GO:0000967">
    <property type="term" value="P:rRNA 5'-end processing"/>
    <property type="evidence" value="ECO:0007669"/>
    <property type="project" value="UniProtKB-UniRule"/>
</dbReference>
<protein>
    <recommendedName>
        <fullName evidence="5">Putative pre-16S rRNA nuclease</fullName>
        <ecNumber evidence="5">3.1.-.-</ecNumber>
    </recommendedName>
</protein>
<dbReference type="GO" id="GO:0005829">
    <property type="term" value="C:cytosol"/>
    <property type="evidence" value="ECO:0007669"/>
    <property type="project" value="TreeGrafter"/>
</dbReference>
<evidence type="ECO:0000256" key="1">
    <source>
        <dbReference type="ARBA" id="ARBA00022490"/>
    </source>
</evidence>
<dbReference type="Pfam" id="PF03652">
    <property type="entry name" value="RuvX"/>
    <property type="match status" value="1"/>
</dbReference>
<keyword evidence="4 5" id="KW-0378">Hydrolase</keyword>
<comment type="similarity">
    <text evidence="5">Belongs to the YqgF HJR family.</text>
</comment>
<dbReference type="NCBIfam" id="TIGR00250">
    <property type="entry name" value="RNAse_H_YqgF"/>
    <property type="match status" value="1"/>
</dbReference>
<evidence type="ECO:0000256" key="2">
    <source>
        <dbReference type="ARBA" id="ARBA00022517"/>
    </source>
</evidence>
<keyword evidence="2 5" id="KW-0690">Ribosome biogenesis</keyword>
<evidence type="ECO:0000256" key="4">
    <source>
        <dbReference type="ARBA" id="ARBA00022801"/>
    </source>
</evidence>
<dbReference type="PANTHER" id="PTHR33317">
    <property type="entry name" value="POLYNUCLEOTIDYL TRANSFERASE, RIBONUCLEASE H-LIKE SUPERFAMILY PROTEIN"/>
    <property type="match status" value="1"/>
</dbReference>
<gene>
    <name evidence="7" type="ORF">SAMN05216495_102146</name>
</gene>
<reference evidence="7 8" key="1">
    <citation type="submission" date="2016-10" db="EMBL/GenBank/DDBJ databases">
        <authorList>
            <person name="Varghese N."/>
            <person name="Submissions S."/>
        </authorList>
    </citation>
    <scope>NUCLEOTIDE SEQUENCE [LARGE SCALE GENOMIC DNA]</scope>
    <source>
        <strain evidence="7 8">WCC6</strain>
    </source>
</reference>
<evidence type="ECO:0000259" key="6">
    <source>
        <dbReference type="SMART" id="SM00732"/>
    </source>
</evidence>
<feature type="domain" description="YqgF/RNase H-like" evidence="6">
    <location>
        <begin position="1"/>
        <end position="102"/>
    </location>
</feature>
<dbReference type="InterPro" id="IPR006641">
    <property type="entry name" value="YqgF/RNaseH-like_dom"/>
</dbReference>
<dbReference type="Gene3D" id="3.30.420.140">
    <property type="entry name" value="YqgF/RNase H-like domain"/>
    <property type="match status" value="1"/>
</dbReference>
<evidence type="ECO:0000313" key="8">
    <source>
        <dbReference type="Proteomes" id="UP000182379"/>
    </source>
</evidence>
<dbReference type="OMA" id="PMGWTAQ"/>
<dbReference type="GO" id="GO:0004518">
    <property type="term" value="F:nuclease activity"/>
    <property type="evidence" value="ECO:0007669"/>
    <property type="project" value="UniProtKB-KW"/>
</dbReference>
<dbReference type="EC" id="3.1.-.-" evidence="5"/>
<dbReference type="GeneID" id="78334648"/>
<dbReference type="AlphaFoldDB" id="A0A1H2UB27"/>
<sequence length="139" mass="15746">MRIMGLDLGTRTIGVSVSDETGFIARGVETIRRKGLENDLKRLGELVEQEEVGQFVLGYPKNMNGSIGDRARASEEFKTILEERFPSIPVVLWDERLSTVAAEKVLIEADLQRKKRKKIIDMMAAVVILQNYLDSPRRN</sequence>
<dbReference type="Proteomes" id="UP000182379">
    <property type="component" value="Unassembled WGS sequence"/>
</dbReference>
<keyword evidence="3 5" id="KW-0540">Nuclease</keyword>
<dbReference type="SUPFAM" id="SSF53098">
    <property type="entry name" value="Ribonuclease H-like"/>
    <property type="match status" value="1"/>
</dbReference>
<comment type="subcellular location">
    <subcellularLocation>
        <location evidence="5">Cytoplasm</location>
    </subcellularLocation>
</comment>
<accession>A0A1H2UB27</accession>
<dbReference type="GO" id="GO:0016788">
    <property type="term" value="F:hydrolase activity, acting on ester bonds"/>
    <property type="evidence" value="ECO:0007669"/>
    <property type="project" value="UniProtKB-UniRule"/>
</dbReference>
<dbReference type="InterPro" id="IPR037027">
    <property type="entry name" value="YqgF/RNaseH-like_dom_sf"/>
</dbReference>
<dbReference type="InterPro" id="IPR012337">
    <property type="entry name" value="RNaseH-like_sf"/>
</dbReference>
<dbReference type="EMBL" id="FNOP01000002">
    <property type="protein sequence ID" value="SDW52809.1"/>
    <property type="molecule type" value="Genomic_DNA"/>
</dbReference>
<dbReference type="PANTHER" id="PTHR33317:SF4">
    <property type="entry name" value="POLYNUCLEOTIDYL TRANSFERASE, RIBONUCLEASE H-LIKE SUPERFAMILY PROTEIN"/>
    <property type="match status" value="1"/>
</dbReference>
<name>A0A1H2UB27_ACIFE</name>
<comment type="function">
    <text evidence="5">Could be a nuclease involved in processing of the 5'-end of pre-16S rRNA.</text>
</comment>
<evidence type="ECO:0000256" key="5">
    <source>
        <dbReference type="HAMAP-Rule" id="MF_00651"/>
    </source>
</evidence>
<dbReference type="CDD" id="cd16964">
    <property type="entry name" value="YqgF"/>
    <property type="match status" value="1"/>
</dbReference>